<accession>B3XNZ2</accession>
<dbReference type="GO" id="GO:0003916">
    <property type="term" value="F:DNA topoisomerase activity"/>
    <property type="evidence" value="ECO:0007669"/>
    <property type="project" value="InterPro"/>
</dbReference>
<comment type="caution">
    <text evidence="4">The sequence shown here is derived from an EMBL/GenBank/DDBJ whole genome shotgun (WGS) entry which is preliminary data.</text>
</comment>
<dbReference type="GO" id="GO:0006260">
    <property type="term" value="P:DNA replication"/>
    <property type="evidence" value="ECO:0007669"/>
    <property type="project" value="InterPro"/>
</dbReference>
<evidence type="ECO:0000313" key="4">
    <source>
        <dbReference type="EMBL" id="EDX43528.1"/>
    </source>
</evidence>
<dbReference type="EMBL" id="AAPZ02000001">
    <property type="protein sequence ID" value="EDX43528.1"/>
    <property type="molecule type" value="Genomic_DNA"/>
</dbReference>
<sequence length="422" mass="49291">MPENSKNEGSEDKKKGETPKVRSRVWMYTQQVEDLPFDSIDALIRRVKTVPNLDKIAWIVHDKDINKKGKKVTPHVHVGFTLTKRTTISRMSKILNDRTQQITCFTKRGQSVANSTKNLMGYLIHHTREAKQQGKHQYAPSKVHANFDYPSYVEQTEEITSTRDILDEYANENISRDQAESLLKLQGGSDLAHNLRNLDALDSYILEEKRRRWVQKMKKAKKPIYVVWLSGAAGTGKTTYAKRYAEKHKLTYFVTTSQNDPFQGYRGQQVLIIDEIRPETLSYADLLQICDPYLYEKNLTARYRNPSFQSSIVFLTSVYTPLEMYNAMRVKRKIDTFNQLKRRIGMNLDFSNREITSFVYDFDYKRQQWFTMRVESIPNPYSTSGLGNMFTFNELDQYGEQISSEESLKYKNHQSRPQQTDD</sequence>
<dbReference type="InterPro" id="IPR027417">
    <property type="entry name" value="P-loop_NTPase"/>
</dbReference>
<dbReference type="Pfam" id="PF00910">
    <property type="entry name" value="RNA_helicase"/>
    <property type="match status" value="1"/>
</dbReference>
<reference evidence="5" key="1">
    <citation type="submission" date="2008-06" db="EMBL/GenBank/DDBJ databases">
        <title>Permanent draft sequence of Lactobacillus reuteri 100-23.</title>
        <authorList>
            <consortium name="US DOE Joint Genome Institute"/>
            <person name="Copeland A."/>
            <person name="Lucas S."/>
            <person name="Lapidus A."/>
            <person name="Barry K."/>
            <person name="Detter J.C."/>
            <person name="Glavina del Rio T."/>
            <person name="Hammon N."/>
            <person name="Israni S."/>
            <person name="Dalin E."/>
            <person name="Tice H."/>
            <person name="Pitluck S."/>
            <person name="Sun H."/>
            <person name="Schmutz J."/>
            <person name="Larimer F."/>
            <person name="Land M."/>
            <person name="Hauser L."/>
            <person name="Walter J."/>
            <person name="Heng N.C.K."/>
            <person name="Tannock G.W."/>
            <person name="Richardson P."/>
        </authorList>
    </citation>
    <scope>NUCLEOTIDE SEQUENCE [LARGE SCALE GENOMIC DNA]</scope>
    <source>
        <strain evidence="5">DSM 17509 / CIP 109821 / 100-23</strain>
    </source>
</reference>
<dbReference type="GO" id="GO:0003724">
    <property type="term" value="F:RNA helicase activity"/>
    <property type="evidence" value="ECO:0007669"/>
    <property type="project" value="InterPro"/>
</dbReference>
<evidence type="ECO:0000313" key="5">
    <source>
        <dbReference type="Proteomes" id="UP000003853"/>
    </source>
</evidence>
<evidence type="ECO:0000256" key="1">
    <source>
        <dbReference type="SAM" id="MobiDB-lite"/>
    </source>
</evidence>
<dbReference type="AlphaFoldDB" id="B3XNZ2"/>
<dbReference type="Gene3D" id="3.40.50.300">
    <property type="entry name" value="P-loop containing nucleotide triphosphate hydrolases"/>
    <property type="match status" value="1"/>
</dbReference>
<dbReference type="Proteomes" id="UP000003853">
    <property type="component" value="Unassembled WGS sequence"/>
</dbReference>
<dbReference type="GO" id="GO:0003723">
    <property type="term" value="F:RNA binding"/>
    <property type="evidence" value="ECO:0007669"/>
    <property type="project" value="InterPro"/>
</dbReference>
<gene>
    <name evidence="4" type="ORF">Lreu23DRAFT_5050</name>
</gene>
<feature type="domain" description="Plasmid replication protein origin binding" evidence="3">
    <location>
        <begin position="19"/>
        <end position="148"/>
    </location>
</feature>
<dbReference type="InterPro" id="IPR000605">
    <property type="entry name" value="Helicase_SF3_ssDNA/RNA_vir"/>
</dbReference>
<dbReference type="GO" id="GO:0003677">
    <property type="term" value="F:DNA binding"/>
    <property type="evidence" value="ECO:0007669"/>
    <property type="project" value="InterPro"/>
</dbReference>
<organism evidence="4 5">
    <name type="scientific">Limosilactobacillus reuteri subsp. rodentium (strain DSM 17509 / CIP 109821 / 100-23)</name>
    <name type="common">Lactobacillus reuteri</name>
    <dbReference type="NCBI Taxonomy" id="349123"/>
    <lineage>
        <taxon>Bacteria</taxon>
        <taxon>Bacillati</taxon>
        <taxon>Bacillota</taxon>
        <taxon>Bacilli</taxon>
        <taxon>Lactobacillales</taxon>
        <taxon>Lactobacillaceae</taxon>
        <taxon>Limosilactobacillus</taxon>
    </lineage>
</organism>
<dbReference type="RefSeq" id="WP_003665528.1">
    <property type="nucleotide sequence ID" value="NZ_AAPZ02000001.1"/>
</dbReference>
<evidence type="ECO:0000259" key="3">
    <source>
        <dbReference type="Pfam" id="PF01719"/>
    </source>
</evidence>
<dbReference type="Gene3D" id="3.40.1310.30">
    <property type="match status" value="1"/>
</dbReference>
<dbReference type="eggNOG" id="COG0444">
    <property type="taxonomic scope" value="Bacteria"/>
</dbReference>
<dbReference type="GO" id="GO:0005727">
    <property type="term" value="C:extrachromosomal circular DNA"/>
    <property type="evidence" value="ECO:0007669"/>
    <property type="project" value="InterPro"/>
</dbReference>
<dbReference type="PATRIC" id="fig|349123.13.peg.2076"/>
<dbReference type="Pfam" id="PF01719">
    <property type="entry name" value="Rep_OBD"/>
    <property type="match status" value="1"/>
</dbReference>
<feature type="domain" description="Helicase superfamily 3 single-stranded DNA/RNA virus" evidence="2">
    <location>
        <begin position="227"/>
        <end position="317"/>
    </location>
</feature>
<protein>
    <recommendedName>
        <fullName evidence="6">Helicase superfamily 3 single-stranded DNA/RNA virus domain-containing protein</fullName>
    </recommendedName>
</protein>
<name>B3XNZ2_LIMR1</name>
<dbReference type="SUPFAM" id="SSF52540">
    <property type="entry name" value="P-loop containing nucleoside triphosphate hydrolases"/>
    <property type="match status" value="1"/>
</dbReference>
<evidence type="ECO:0008006" key="6">
    <source>
        <dbReference type="Google" id="ProtNLM"/>
    </source>
</evidence>
<dbReference type="InterPro" id="IPR002631">
    <property type="entry name" value="Plasmid_rep_OBD"/>
</dbReference>
<evidence type="ECO:0000259" key="2">
    <source>
        <dbReference type="Pfam" id="PF00910"/>
    </source>
</evidence>
<proteinExistence type="predicted"/>
<feature type="region of interest" description="Disordered" evidence="1">
    <location>
        <begin position="1"/>
        <end position="20"/>
    </location>
</feature>